<reference evidence="1 2" key="1">
    <citation type="submission" date="2016-07" db="EMBL/GenBank/DDBJ databases">
        <title>Pervasive Adenine N6-methylation of Active Genes in Fungi.</title>
        <authorList>
            <consortium name="DOE Joint Genome Institute"/>
            <person name="Mondo S.J."/>
            <person name="Dannebaum R.O."/>
            <person name="Kuo R.C."/>
            <person name="Labutti K."/>
            <person name="Haridas S."/>
            <person name="Kuo A."/>
            <person name="Salamov A."/>
            <person name="Ahrendt S.R."/>
            <person name="Lipzen A."/>
            <person name="Sullivan W."/>
            <person name="Andreopoulos W.B."/>
            <person name="Clum A."/>
            <person name="Lindquist E."/>
            <person name="Daum C."/>
            <person name="Ramamoorthy G.K."/>
            <person name="Gryganskyi A."/>
            <person name="Culley D."/>
            <person name="Magnuson J.K."/>
            <person name="James T.Y."/>
            <person name="O'Malley M.A."/>
            <person name="Stajich J.E."/>
            <person name="Spatafora J.W."/>
            <person name="Visel A."/>
            <person name="Grigoriev I.V."/>
        </authorList>
    </citation>
    <scope>NUCLEOTIDE SEQUENCE [LARGE SCALE GENOMIC DNA]</scope>
    <source>
        <strain evidence="1 2">CBS 931.73</strain>
    </source>
</reference>
<protein>
    <submittedName>
        <fullName evidence="1">Uncharacterized protein</fullName>
    </submittedName>
</protein>
<dbReference type="AlphaFoldDB" id="A0A1Y1Y395"/>
<gene>
    <name evidence="1" type="ORF">K493DRAFT_303300</name>
</gene>
<sequence>MLSLQRILGTMKNSLSVETQEIILFYVGDVVLYFDYFEKPGFHFGHLVNSQGGPGFALEEAIKSGHKPLLQWLLTAVSYPIDYLLTSAVCYGSLGVLSYFISLVGEDYKEHDTPAKLLCILKGKVHLLEYLFKKNPTFRKEQGWARRIKDCLLAGISSSSEIHSWYSRNRLLLPEISGKDRIKAYLQNDSIAGVRELLRNHPPITLVSALRMVPSASEETYRVLIRNLAGLAYGLTLITRACARLGYVDTLEILFNEPYNVHVEYDFFVAIPTLAVVEVLHKYASQRNSISCLWRNGSPKEVQSRFKTYQDSECHLKLLRIFTESEESHIQSHNSHWTGQQSEEVLMFLVDLADVASSAHLLKKYFLYGIDCGHLGLLRKLVPFLSQEDLEYITQQITQSNSTIRILMRRRDLDDLPLENEMRYPNMYRSKMPQVVEYLLEMGITQMVFISALIGWFDLELIQNLVEKELVADRKYGRLMEWNLETKRNLTNSILETIRNNHGHSFRSEKHSLMRLIHSTGDAIQYHEQYHTSENNQALSMSFSTCDKFSNSFMSSCHSLMVDYPDAQIAKIESALRATNVCLLLPQHGN</sequence>
<organism evidence="1 2">
    <name type="scientific">Basidiobolus meristosporus CBS 931.73</name>
    <dbReference type="NCBI Taxonomy" id="1314790"/>
    <lineage>
        <taxon>Eukaryota</taxon>
        <taxon>Fungi</taxon>
        <taxon>Fungi incertae sedis</taxon>
        <taxon>Zoopagomycota</taxon>
        <taxon>Entomophthoromycotina</taxon>
        <taxon>Basidiobolomycetes</taxon>
        <taxon>Basidiobolales</taxon>
        <taxon>Basidiobolaceae</taxon>
        <taxon>Basidiobolus</taxon>
    </lineage>
</organism>
<dbReference type="Proteomes" id="UP000193498">
    <property type="component" value="Unassembled WGS sequence"/>
</dbReference>
<dbReference type="EMBL" id="MCFE01000273">
    <property type="protein sequence ID" value="ORX92491.1"/>
    <property type="molecule type" value="Genomic_DNA"/>
</dbReference>
<accession>A0A1Y1Y395</accession>
<dbReference type="InParanoid" id="A0A1Y1Y395"/>
<proteinExistence type="predicted"/>
<keyword evidence="2" id="KW-1185">Reference proteome</keyword>
<name>A0A1Y1Y395_9FUNG</name>
<evidence type="ECO:0000313" key="1">
    <source>
        <dbReference type="EMBL" id="ORX92491.1"/>
    </source>
</evidence>
<evidence type="ECO:0000313" key="2">
    <source>
        <dbReference type="Proteomes" id="UP000193498"/>
    </source>
</evidence>
<comment type="caution">
    <text evidence="1">The sequence shown here is derived from an EMBL/GenBank/DDBJ whole genome shotgun (WGS) entry which is preliminary data.</text>
</comment>